<dbReference type="InterPro" id="IPR013783">
    <property type="entry name" value="Ig-like_fold"/>
</dbReference>
<evidence type="ECO:0000313" key="11">
    <source>
        <dbReference type="EMBL" id="CAD7457062.1"/>
    </source>
</evidence>
<evidence type="ECO:0000256" key="2">
    <source>
        <dbReference type="ARBA" id="ARBA00022737"/>
    </source>
</evidence>
<evidence type="ECO:0000256" key="1">
    <source>
        <dbReference type="ARBA" id="ARBA00006692"/>
    </source>
</evidence>
<dbReference type="GO" id="GO:0004672">
    <property type="term" value="F:protein kinase activity"/>
    <property type="evidence" value="ECO:0007669"/>
    <property type="project" value="InterPro"/>
</dbReference>
<proteinExistence type="inferred from homology"/>
<feature type="domain" description="Fibronectin type-III" evidence="10">
    <location>
        <begin position="1506"/>
        <end position="1608"/>
    </location>
</feature>
<dbReference type="CDD" id="cd00063">
    <property type="entry name" value="FN3"/>
    <property type="match status" value="1"/>
</dbReference>
<feature type="compositionally biased region" description="Low complexity" evidence="7">
    <location>
        <begin position="2206"/>
        <end position="2222"/>
    </location>
</feature>
<feature type="region of interest" description="Disordered" evidence="7">
    <location>
        <begin position="1929"/>
        <end position="1971"/>
    </location>
</feature>
<protein>
    <recommendedName>
        <fullName evidence="12">Myosin light chain kinase, smooth muscle-like</fullName>
    </recommendedName>
</protein>
<dbReference type="PROSITE" id="PS50835">
    <property type="entry name" value="IG_LIKE"/>
    <property type="match status" value="4"/>
</dbReference>
<dbReference type="PANTHER" id="PTHR47633">
    <property type="entry name" value="IMMUNOGLOBULIN"/>
    <property type="match status" value="1"/>
</dbReference>
<evidence type="ECO:0000259" key="10">
    <source>
        <dbReference type="PROSITE" id="PS50853"/>
    </source>
</evidence>
<dbReference type="InterPro" id="IPR007110">
    <property type="entry name" value="Ig-like_dom"/>
</dbReference>
<dbReference type="SMART" id="SM00408">
    <property type="entry name" value="IGc2"/>
    <property type="match status" value="4"/>
</dbReference>
<dbReference type="PROSITE" id="PS00108">
    <property type="entry name" value="PROTEIN_KINASE_ST"/>
    <property type="match status" value="1"/>
</dbReference>
<dbReference type="FunFam" id="2.60.40.10:FF:001452">
    <property type="entry name" value="Uncharacterized protein, isoform F"/>
    <property type="match status" value="1"/>
</dbReference>
<feature type="region of interest" description="Disordered" evidence="7">
    <location>
        <begin position="405"/>
        <end position="425"/>
    </location>
</feature>
<keyword evidence="3 6" id="KW-0547">Nucleotide-binding</keyword>
<feature type="domain" description="Protein kinase" evidence="8">
    <location>
        <begin position="1630"/>
        <end position="1885"/>
    </location>
</feature>
<feature type="binding site" evidence="6">
    <location>
        <position position="1659"/>
    </location>
    <ligand>
        <name>ATP</name>
        <dbReference type="ChEBI" id="CHEBI:30616"/>
    </ligand>
</feature>
<feature type="domain" description="Ig-like" evidence="9">
    <location>
        <begin position="604"/>
        <end position="694"/>
    </location>
</feature>
<evidence type="ECO:0000256" key="4">
    <source>
        <dbReference type="ARBA" id="ARBA00022840"/>
    </source>
</evidence>
<evidence type="ECO:0008006" key="12">
    <source>
        <dbReference type="Google" id="ProtNLM"/>
    </source>
</evidence>
<dbReference type="PROSITE" id="PS50011">
    <property type="entry name" value="PROTEIN_KINASE_DOM"/>
    <property type="match status" value="1"/>
</dbReference>
<evidence type="ECO:0000256" key="6">
    <source>
        <dbReference type="PROSITE-ProRule" id="PRU10141"/>
    </source>
</evidence>
<accession>A0A7R9IEV3</accession>
<dbReference type="Pfam" id="PF00041">
    <property type="entry name" value="fn3"/>
    <property type="match status" value="1"/>
</dbReference>
<feature type="region of interest" description="Disordered" evidence="7">
    <location>
        <begin position="1003"/>
        <end position="1029"/>
    </location>
</feature>
<dbReference type="InterPro" id="IPR003961">
    <property type="entry name" value="FN3_dom"/>
</dbReference>
<dbReference type="Gene3D" id="2.60.40.10">
    <property type="entry name" value="Immunoglobulins"/>
    <property type="match status" value="6"/>
</dbReference>
<feature type="compositionally biased region" description="Low complexity" evidence="7">
    <location>
        <begin position="1940"/>
        <end position="1963"/>
    </location>
</feature>
<feature type="domain" description="Ig-like" evidence="9">
    <location>
        <begin position="514"/>
        <end position="589"/>
    </location>
</feature>
<feature type="region of interest" description="Disordered" evidence="7">
    <location>
        <begin position="43"/>
        <end position="63"/>
    </location>
</feature>
<dbReference type="SMART" id="SM00409">
    <property type="entry name" value="IG"/>
    <property type="match status" value="6"/>
</dbReference>
<sequence>MRVPNALDYKATTTKDVYIFAQGKNFYSNPMASLVLTDSSQLTSDSQQLGQGKEDKMDHSSIKHSPGNTSWYVLFACSPVSYSCRVQTLPVIKRELKDMRCCDGDAVTLECRVQATPTPDIRWEKGGRLLPLGGDFVSEFDGETARLTIHQVYPEDEGEYTCVAYSDLGRAATSACLVVDEILEAPGIEPGTTGSVARNSDHLTTEVVEQQTVPEEKETLLSRQLSRPPGLLSAGSTPRSTPRTTPSRSISPSVPRQHHRDQDSTPSRYADGERPKRLKLAAPKFYAIPHNRVAEEGETVRFQCAIAGHPSPWVTWDKDGLLVTPSARLTLKEKDDLRVLEVAEVTPEDAGLYRVTLENEVGRVEASARLEVIAHTLDTLAHTLDTLAHTMNTLAQTLIALPTSGHPSPLRDTSAHSRKLASSPTDGGCSVGMARLLADAMEYNYIYCYLRLCPVLQNRWKYTHRSSRVAGPWGASMERLPPHFPLLRSPPSGQHGPSWGQSHPRLRPQRDARPRSSLVQTRRRRTNSPNSHMSCRNEELVVRGARVTPTWDGRVARLELDNLQQEDAGVYTCVAENELGRTRCSAELRVLDTLDPSDEDRRPPEFVQGLPETTAVLEGHSVELQVWLRGTPPLDVVWVKDDLEVPDCQDFRYVDRGDGRVALRLTDVFPQDAGQYRCEAFNDHGDATTATRLTVQEGSSSEASLYRRGPATTHLQFDKRPGPVLARIGGKASFCARVACADVVWSVAGASVTESSRFKTSPVKSSPLSISPHPSVSQYIPSPLSLSVYPLNPQCLSNPLTPQSLGISPHPSVSQYIPSPLNVSVYPLTPQCLSIFPLPSISRYISSPLSVSVIPSPLNLSVYPLTPQCLRISPHSSDFQYIPLTPQCLSIPPRPSVSQYTPSPVSVSVYPLAPQCLSISPQPSVSQYTPHPSVSQYIPSPLSVSVERQDDASILHIDPVSARDAGEVTCTATATTQGQDDASVSVTCSTELGVMEEDWGDAATASDGETNRSWSASPPPATTGDDGGTPAMLLRGPADTTALVGDRVVLKATYVGRPSPSVRWLRATFSAPDISTGALGTKHNNSLTLTDYTMIQYYKPFHIGTKQGSSLTLTDYTMALSYKPFHIGTKQDNSLTLTDYTMIQCYKLSHSGTKHNNSLTLTDYTMIQYYKPFHIGTKQGSSLTLTDYTMALSYKPFHIGTKQDNSLTLTDYTMIQCYKLSHSGTKHNNSLTLTDYTMIQYYKPFHIGTKQGSSLTLTDYTMALSYKPFHIGTKQDNSLTLTDYTMIQCYKLSHSGTKHNNSLTLTDYTMIQYYKPFHIGTKQGSSLTLTDYTMALSYKPFHIGTKQDNSLTLTDYTMIQCYKLSHSGTKHNNSLTLTDYTMIQYYKPFHIGTKQGSSLTLTDYTMALSYKPFHIGTKQDNSLTLTDYTMIQCYKLCHSETKHGKLATLQGHELSPSGRIHMSAEYGVACLTLQEITADDSGKYVVSVENPLGTDCLFASVAVEGPPEPPAGHPSVSSCGQGSVIVAWSSPPYDGGCMVTGYSVEMRSSGEQEWKEVADKCHSLSHMVQGLILGESYVFRIRAENIHGASREGQESEPFIFSEQVEESFTRTFPPRVVTLEPEEHFKGQYDILEELGKGRYGVVHKVRERRTGQRFAAKFVRCIKSKDREKVQEEVDIMNLLRHPKLLQLAAAFDGPREIVMIMEYISGGELFERVVADDFTLTEKDCILFMSQICEGVEYMHENYVVHLDLKPENIMCYTRTSHQIKLIDFGLAQKLDPSTPVRVLFGTPEFIPPEIINYEPIGVESDMWSVGVVCYVLLSGLSPFMGDNDAETFANITRADYDFDDEAFDAISQEAKDFIRALLIKGKEERLTASECLQHAWLAQHHDNMSCVKLSTDKLKKFIIRRKWQKTGNAIRALGRMATLSAASRRNSTANGSSVSSSPRQSLSSSSLSASRMSSLGEEEDPSPHILTNECCVECPLNKHANNNGDTGVLSKTGRMRLCSERSDSGISDCSSIATPSSAQTLHHQCCQCSNKHFLGKNFSISEEIELSGDKLSAVNVSSVNTTERSVRQKESGVRKSSQFPSPNRTHTNSGVISCGGKESTATGTNLCMNNNNVYPFSPAVERCPKAEGLNPLGLSAEDFGGQSKFGKEAVLSQVNTAKIKQELSQQNLSIAPKLKSVPKDLPLTGVGKVLETANVLLSPTRSKSPPRKSSIPTSNEHSANYQKAMAFWNR</sequence>
<feature type="domain" description="Ig-like" evidence="9">
    <location>
        <begin position="283"/>
        <end position="371"/>
    </location>
</feature>
<dbReference type="Gene3D" id="1.10.510.10">
    <property type="entry name" value="Transferase(Phosphotransferase) domain 1"/>
    <property type="match status" value="1"/>
</dbReference>
<feature type="compositionally biased region" description="Polar residues" evidence="7">
    <location>
        <begin position="1929"/>
        <end position="1939"/>
    </location>
</feature>
<dbReference type="PANTHER" id="PTHR47633:SF7">
    <property type="entry name" value="TITIN HOMOLOG"/>
    <property type="match status" value="1"/>
</dbReference>
<dbReference type="InterPro" id="IPR011009">
    <property type="entry name" value="Kinase-like_dom_sf"/>
</dbReference>
<keyword evidence="4 6" id="KW-0067">ATP-binding</keyword>
<dbReference type="InterPro" id="IPR036179">
    <property type="entry name" value="Ig-like_dom_sf"/>
</dbReference>
<dbReference type="Pfam" id="PF07679">
    <property type="entry name" value="I-set"/>
    <property type="match status" value="5"/>
</dbReference>
<dbReference type="SUPFAM" id="SSF49265">
    <property type="entry name" value="Fibronectin type III"/>
    <property type="match status" value="1"/>
</dbReference>
<feature type="compositionally biased region" description="Basic and acidic residues" evidence="7">
    <location>
        <begin position="52"/>
        <end position="61"/>
    </location>
</feature>
<evidence type="ECO:0000256" key="5">
    <source>
        <dbReference type="ARBA" id="ARBA00023319"/>
    </source>
</evidence>
<gene>
    <name evidence="11" type="ORF">TTEB3V08_LOCUS5071</name>
</gene>
<dbReference type="InterPro" id="IPR003598">
    <property type="entry name" value="Ig_sub2"/>
</dbReference>
<evidence type="ECO:0000256" key="3">
    <source>
        <dbReference type="ARBA" id="ARBA00022741"/>
    </source>
</evidence>
<dbReference type="PROSITE" id="PS50853">
    <property type="entry name" value="FN3"/>
    <property type="match status" value="1"/>
</dbReference>
<keyword evidence="5" id="KW-0393">Immunoglobulin domain</keyword>
<dbReference type="InterPro" id="IPR000719">
    <property type="entry name" value="Prot_kinase_dom"/>
</dbReference>
<dbReference type="CDD" id="cd14103">
    <property type="entry name" value="STKc_MLCK"/>
    <property type="match status" value="1"/>
</dbReference>
<feature type="region of interest" description="Disordered" evidence="7">
    <location>
        <begin position="484"/>
        <end position="537"/>
    </location>
</feature>
<comment type="similarity">
    <text evidence="1">Belongs to the protein kinase superfamily. CAMK Ser/Thr protein kinase family.</text>
</comment>
<feature type="compositionally biased region" description="Low complexity" evidence="7">
    <location>
        <begin position="236"/>
        <end position="255"/>
    </location>
</feature>
<dbReference type="SUPFAM" id="SSF48726">
    <property type="entry name" value="Immunoglobulin"/>
    <property type="match status" value="5"/>
</dbReference>
<feature type="compositionally biased region" description="Basic and acidic residues" evidence="7">
    <location>
        <begin position="2072"/>
        <end position="2081"/>
    </location>
</feature>
<dbReference type="GO" id="GO:0009653">
    <property type="term" value="P:anatomical structure morphogenesis"/>
    <property type="evidence" value="ECO:0007669"/>
    <property type="project" value="UniProtKB-ARBA"/>
</dbReference>
<dbReference type="FunFam" id="2.60.40.10:FF:000107">
    <property type="entry name" value="Myosin, light chain kinase a"/>
    <property type="match status" value="1"/>
</dbReference>
<dbReference type="InterPro" id="IPR003599">
    <property type="entry name" value="Ig_sub"/>
</dbReference>
<dbReference type="GO" id="GO:0005524">
    <property type="term" value="F:ATP binding"/>
    <property type="evidence" value="ECO:0007669"/>
    <property type="project" value="UniProtKB-UniRule"/>
</dbReference>
<dbReference type="EMBL" id="OE001550">
    <property type="protein sequence ID" value="CAD7457062.1"/>
    <property type="molecule type" value="Genomic_DNA"/>
</dbReference>
<dbReference type="SMART" id="SM00060">
    <property type="entry name" value="FN3"/>
    <property type="match status" value="1"/>
</dbReference>
<feature type="region of interest" description="Disordered" evidence="7">
    <location>
        <begin position="2206"/>
        <end position="2225"/>
    </location>
</feature>
<feature type="compositionally biased region" description="Polar residues" evidence="7">
    <location>
        <begin position="2082"/>
        <end position="2099"/>
    </location>
</feature>
<dbReference type="GO" id="GO:0030154">
    <property type="term" value="P:cell differentiation"/>
    <property type="evidence" value="ECO:0007669"/>
    <property type="project" value="UniProtKB-ARBA"/>
</dbReference>
<evidence type="ECO:0000259" key="9">
    <source>
        <dbReference type="PROSITE" id="PS50835"/>
    </source>
</evidence>
<dbReference type="InterPro" id="IPR017441">
    <property type="entry name" value="Protein_kinase_ATP_BS"/>
</dbReference>
<feature type="region of interest" description="Disordered" evidence="7">
    <location>
        <begin position="208"/>
        <end position="276"/>
    </location>
</feature>
<dbReference type="InterPro" id="IPR008271">
    <property type="entry name" value="Ser/Thr_kinase_AS"/>
</dbReference>
<evidence type="ECO:0000256" key="7">
    <source>
        <dbReference type="SAM" id="MobiDB-lite"/>
    </source>
</evidence>
<reference evidence="11" key="1">
    <citation type="submission" date="2020-11" db="EMBL/GenBank/DDBJ databases">
        <authorList>
            <person name="Tran Van P."/>
        </authorList>
    </citation>
    <scope>NUCLEOTIDE SEQUENCE</scope>
</reference>
<dbReference type="InterPro" id="IPR013098">
    <property type="entry name" value="Ig_I-set"/>
</dbReference>
<dbReference type="SMART" id="SM00220">
    <property type="entry name" value="S_TKc"/>
    <property type="match status" value="1"/>
</dbReference>
<feature type="region of interest" description="Disordered" evidence="7">
    <location>
        <begin position="2070"/>
        <end position="2099"/>
    </location>
</feature>
<dbReference type="CDD" id="cd00096">
    <property type="entry name" value="Ig"/>
    <property type="match status" value="1"/>
</dbReference>
<dbReference type="Pfam" id="PF00069">
    <property type="entry name" value="Pkinase"/>
    <property type="match status" value="1"/>
</dbReference>
<organism evidence="11">
    <name type="scientific">Timema tahoe</name>
    <dbReference type="NCBI Taxonomy" id="61484"/>
    <lineage>
        <taxon>Eukaryota</taxon>
        <taxon>Metazoa</taxon>
        <taxon>Ecdysozoa</taxon>
        <taxon>Arthropoda</taxon>
        <taxon>Hexapoda</taxon>
        <taxon>Insecta</taxon>
        <taxon>Pterygota</taxon>
        <taxon>Neoptera</taxon>
        <taxon>Polyneoptera</taxon>
        <taxon>Phasmatodea</taxon>
        <taxon>Timematodea</taxon>
        <taxon>Timematoidea</taxon>
        <taxon>Timematidae</taxon>
        <taxon>Timema</taxon>
    </lineage>
</organism>
<keyword evidence="2" id="KW-0677">Repeat</keyword>
<feature type="domain" description="Ig-like" evidence="9">
    <location>
        <begin position="90"/>
        <end position="178"/>
    </location>
</feature>
<evidence type="ECO:0000259" key="8">
    <source>
        <dbReference type="PROSITE" id="PS50011"/>
    </source>
</evidence>
<dbReference type="SUPFAM" id="SSF56112">
    <property type="entry name" value="Protein kinase-like (PK-like)"/>
    <property type="match status" value="1"/>
</dbReference>
<dbReference type="PROSITE" id="PS00107">
    <property type="entry name" value="PROTEIN_KINASE_ATP"/>
    <property type="match status" value="1"/>
</dbReference>
<dbReference type="FunFam" id="1.10.510.10:FF:000175">
    <property type="entry name" value="Myosin light chain kinase, smooth muscle"/>
    <property type="match status" value="1"/>
</dbReference>
<dbReference type="InterPro" id="IPR036116">
    <property type="entry name" value="FN3_sf"/>
</dbReference>
<dbReference type="FunFam" id="2.60.40.10:FF:000612">
    <property type="entry name" value="palladin isoform X1"/>
    <property type="match status" value="1"/>
</dbReference>
<feature type="compositionally biased region" description="Polar residues" evidence="7">
    <location>
        <begin position="1007"/>
        <end position="1016"/>
    </location>
</feature>
<dbReference type="Gene3D" id="3.30.200.20">
    <property type="entry name" value="Phosphorylase Kinase, domain 1"/>
    <property type="match status" value="1"/>
</dbReference>
<name>A0A7R9IEV3_9NEOP</name>